<sequence length="201" mass="23465">MTTEQFYKMLPTLETDRLLLRPMRQEDVDDLFAYTQDEETARYVTWNANQTVEQAQQFLTHVLSNYEQGKQAPWAIEWKATGQMVGTIDFIHLLLDENKQAELGYALSRQFWGKGIVTEAVERVLDFGFEALQLERIQARCMEPNIGSARVMEKVGMTYEGTLRRLIFIKGTFHDVKMYSILRDEYVTQRQAAGQNEKQHQ</sequence>
<dbReference type="AlphaFoldDB" id="A0A653IFB6"/>
<evidence type="ECO:0000259" key="1">
    <source>
        <dbReference type="PROSITE" id="PS51186"/>
    </source>
</evidence>
<dbReference type="GO" id="GO:0016747">
    <property type="term" value="F:acyltransferase activity, transferring groups other than amino-acyl groups"/>
    <property type="evidence" value="ECO:0007669"/>
    <property type="project" value="InterPro"/>
</dbReference>
<proteinExistence type="predicted"/>
<keyword evidence="3" id="KW-1185">Reference proteome</keyword>
<dbReference type="InterPro" id="IPR000182">
    <property type="entry name" value="GNAT_dom"/>
</dbReference>
<name>A0A653IFB6_9BACL</name>
<organism evidence="2 3">
    <name type="scientific">Exiguobacterium oxidotolerans</name>
    <dbReference type="NCBI Taxonomy" id="223958"/>
    <lineage>
        <taxon>Bacteria</taxon>
        <taxon>Bacillati</taxon>
        <taxon>Bacillota</taxon>
        <taxon>Bacilli</taxon>
        <taxon>Bacillales</taxon>
        <taxon>Bacillales Family XII. Incertae Sedis</taxon>
        <taxon>Exiguobacterium</taxon>
    </lineage>
</organism>
<dbReference type="Gene3D" id="3.40.630.30">
    <property type="match status" value="1"/>
</dbReference>
<protein>
    <submittedName>
        <fullName evidence="2">GNAT family N-acetyltransferase</fullName>
    </submittedName>
</protein>
<evidence type="ECO:0000313" key="3">
    <source>
        <dbReference type="Proteomes" id="UP000439752"/>
    </source>
</evidence>
<dbReference type="PROSITE" id="PS51186">
    <property type="entry name" value="GNAT"/>
    <property type="match status" value="1"/>
</dbReference>
<accession>A0A653IFB6</accession>
<feature type="domain" description="N-acetyltransferase" evidence="1">
    <location>
        <begin position="18"/>
        <end position="183"/>
    </location>
</feature>
<dbReference type="PANTHER" id="PTHR43792">
    <property type="entry name" value="GNAT FAMILY, PUTATIVE (AFU_ORTHOLOGUE AFUA_3G00765)-RELATED-RELATED"/>
    <property type="match status" value="1"/>
</dbReference>
<dbReference type="InterPro" id="IPR051531">
    <property type="entry name" value="N-acetyltransferase"/>
</dbReference>
<dbReference type="InterPro" id="IPR016181">
    <property type="entry name" value="Acyl_CoA_acyltransferase"/>
</dbReference>
<gene>
    <name evidence="2" type="ORF">EXIGUO9Y_330086</name>
</gene>
<dbReference type="Proteomes" id="UP000439752">
    <property type="component" value="Unassembled WGS sequence"/>
</dbReference>
<reference evidence="2 3" key="1">
    <citation type="submission" date="2019-10" db="EMBL/GenBank/DDBJ databases">
        <authorList>
            <person name="Karimi E."/>
        </authorList>
    </citation>
    <scope>NUCLEOTIDE SEQUENCE [LARGE SCALE GENOMIC DNA]</scope>
    <source>
        <strain evidence="2">Exiguobacterium sp. 9Y</strain>
    </source>
</reference>
<dbReference type="RefSeq" id="WP_159173641.1">
    <property type="nucleotide sequence ID" value="NZ_LR732312.1"/>
</dbReference>
<keyword evidence="2" id="KW-0808">Transferase</keyword>
<dbReference type="Pfam" id="PF13302">
    <property type="entry name" value="Acetyltransf_3"/>
    <property type="match status" value="1"/>
</dbReference>
<dbReference type="EMBL" id="CABWKQ010000027">
    <property type="protein sequence ID" value="VWX37662.1"/>
    <property type="molecule type" value="Genomic_DNA"/>
</dbReference>
<dbReference type="SUPFAM" id="SSF55729">
    <property type="entry name" value="Acyl-CoA N-acyltransferases (Nat)"/>
    <property type="match status" value="1"/>
</dbReference>
<evidence type="ECO:0000313" key="2">
    <source>
        <dbReference type="EMBL" id="VWX37662.1"/>
    </source>
</evidence>